<dbReference type="Gene3D" id="3.20.20.70">
    <property type="entry name" value="Aldolase class I"/>
    <property type="match status" value="1"/>
</dbReference>
<dbReference type="EMBL" id="WJXW01000001">
    <property type="protein sequence ID" value="KAF9740804.1"/>
    <property type="molecule type" value="Genomic_DNA"/>
</dbReference>
<evidence type="ECO:0000259" key="7">
    <source>
        <dbReference type="Pfam" id="PF24064"/>
    </source>
</evidence>
<dbReference type="InterPro" id="IPR056603">
    <property type="entry name" value="HTH_NPRL3"/>
</dbReference>
<dbReference type="InterPro" id="IPR013785">
    <property type="entry name" value="Aldolase_TIM"/>
</dbReference>
<dbReference type="GO" id="GO:0034198">
    <property type="term" value="P:cellular response to amino acid starvation"/>
    <property type="evidence" value="ECO:0007669"/>
    <property type="project" value="TreeGrafter"/>
</dbReference>
<dbReference type="Proteomes" id="UP000756921">
    <property type="component" value="Unassembled WGS sequence"/>
</dbReference>
<feature type="region of interest" description="Disordered" evidence="5">
    <location>
        <begin position="718"/>
        <end position="778"/>
    </location>
</feature>
<evidence type="ECO:0000256" key="4">
    <source>
        <dbReference type="ARBA" id="ARBA00030028"/>
    </source>
</evidence>
<gene>
    <name evidence="8" type="ORF">PMIN01_00343</name>
</gene>
<evidence type="ECO:0000256" key="2">
    <source>
        <dbReference type="ARBA" id="ARBA00017880"/>
    </source>
</evidence>
<dbReference type="GO" id="GO:1904262">
    <property type="term" value="P:negative regulation of TORC1 signaling"/>
    <property type="evidence" value="ECO:0007669"/>
    <property type="project" value="TreeGrafter"/>
</dbReference>
<feature type="domain" description="GATOR1 complex protein NPRL3 C-terminal HTH" evidence="7">
    <location>
        <begin position="792"/>
        <end position="846"/>
    </location>
</feature>
<sequence length="1354" mass="148043">MALALPLPPNSHLQAVLLVTKSRSLGPRLVFHYPPISPSAAALLATKAPAWFGNDTTTASIDDSTASSSDWDSSTEADGADDDCEAGSRTSAGRASGRTGASQSQSQSHRDREKARPTAGAWGRQESFDEDDGDQPPTDGSGGRVQSDKDGKHAGGDRDWDTVLGFKVDALEKMLCPTKAFNKRRFELGVESVVFVGAPMFVRDDGLWKKRKKRRKRSPDDRLHEGDMLAHLAASTADHFHHHRAKPKKKDVFVLPPGFEAGYGHDIDSAVSSAAASDVGSDVKSDSTTNNTPDMSMFNVVFVLNPPALEHQMRVKDMYDNVTKKYAKALKYEEARFQYVWKESMRIIDAKQRAKENGESLTATWKTIVSTSPLAKSLATMFDAISSDKIAHIHFDASFNTSFQIPQADSTPYLPNAMEPQMPGLWLTTSNVAVDDDHDAPMTQHAALLLLQDPEVILKDLQGEKANAAALSFYIRTIVPTKSLLKISIKHNILAQDMEYIASHLVYWRRARLITPLHPRDTYIVSPNADLSNLQAAMVAYAQRFPTLPSLPKMLSLLSQKPKEYRYLIPTAEHRDAYMDILAWLMRGGWVTQLRTFAWVRVSPDIKAQVAADMEREERLKKDQQDNESLAGSLRSDKRSSFLSAGTVVGGPRPGTPLRRAHRDREGDEEMDTSTILSPRMAATSGGPGWRGSPARASSDAGSTSSARTTILYNAIGRPTSPLQLSSPLPPSTTKPPHRPSPLHLKSSSPSRPPPLSPTSPTHSTNQPPPSPPPVSEHFTASLILSPQRANAIEARWLEAIGKRFTDADLRTHWSVLLKYFDGKHAIEDISPREGFKRKRYKIILDTAIFVGEPVHRLGAPERQSLYNESNGRALFNLWDPPRNNTMSFTRENHNNPGVKGLPYFTPDHAVSPGTPNVKNTAPVPTLFKPLSIRGSTLRNRILVAPMCQYSTAAFGPETGSLTDYHIATLGHYALKGAALVFIEATGVQPNGRITPNCPGLWSDAQIPALRRISDFMKSQGALSGIQLAHAGRKGSTAAPWTTSSRPGSKISARAGADVGGFPDDVVGPMGGEEWTWDGKPSMDPSGGFWAPRALTEEDISQLVQDWVSAAERAVKAGIDVIEIHGAHGYLVHQFLSPISNRRTDKYGGDFEGRTRLLIEIITAIRKVIPETMPLFLRLSATEWHETSELGKEYGSWDVESSIRLAKMLPGLGVDLLDVSSAGNSPQAKIPMHNNYQVAIADRIRAAVKADGKNLLIGAVGLITEAEQARDILEEGGASRAGNGADGAGADIDREVKAAVQMTESEGGEAPKADVILVARQFMREPEWVLRVAHKLGLDIAWPSQFLRVKFPKL</sequence>
<protein>
    <recommendedName>
        <fullName evidence="2">Nitrogen permease regulator 3</fullName>
    </recommendedName>
    <alternativeName>
        <fullName evidence="4">Required for meiotic nuclear division protein 11</fullName>
    </alternativeName>
</protein>
<dbReference type="GO" id="GO:0038202">
    <property type="term" value="P:TORC1 signaling"/>
    <property type="evidence" value="ECO:0007669"/>
    <property type="project" value="TreeGrafter"/>
</dbReference>
<feature type="compositionally biased region" description="Basic and acidic residues" evidence="5">
    <location>
        <begin position="146"/>
        <end position="159"/>
    </location>
</feature>
<dbReference type="GO" id="GO:1990130">
    <property type="term" value="C:GATOR1 complex"/>
    <property type="evidence" value="ECO:0007669"/>
    <property type="project" value="TreeGrafter"/>
</dbReference>
<dbReference type="PANTHER" id="PTHR13153">
    <property type="entry name" value="CGTHBA PROTEIN -14 GENE PROTEIN"/>
    <property type="match status" value="1"/>
</dbReference>
<feature type="region of interest" description="Disordered" evidence="5">
    <location>
        <begin position="1034"/>
        <end position="1055"/>
    </location>
</feature>
<dbReference type="PANTHER" id="PTHR13153:SF5">
    <property type="entry name" value="GATOR COMPLEX PROTEIN NPRL3"/>
    <property type="match status" value="1"/>
</dbReference>
<reference evidence="8" key="1">
    <citation type="journal article" date="2020" name="Mol. Plant Microbe Interact.">
        <title>Genome Sequence of the Biocontrol Agent Coniothyrium minitans strain Conio (IMI 134523).</title>
        <authorList>
            <person name="Patel D."/>
            <person name="Shittu T.A."/>
            <person name="Baroncelli R."/>
            <person name="Muthumeenakshi S."/>
            <person name="Osborne T.H."/>
            <person name="Janganan T.K."/>
            <person name="Sreenivasaprasad S."/>
        </authorList>
    </citation>
    <scope>NUCLEOTIDE SEQUENCE</scope>
    <source>
        <strain evidence="8">Conio</strain>
    </source>
</reference>
<accession>A0A9P6GSL5</accession>
<comment type="function">
    <text evidence="3">Mediates inactivation of the TORC1 complex in response to amino acid starvation. Required for meiotic nuclear division.</text>
</comment>
<keyword evidence="9" id="KW-1185">Reference proteome</keyword>
<comment type="similarity">
    <text evidence="1">Belongs to the NPR3 family.</text>
</comment>
<evidence type="ECO:0000256" key="3">
    <source>
        <dbReference type="ARBA" id="ARBA00025376"/>
    </source>
</evidence>
<feature type="region of interest" description="Disordered" evidence="5">
    <location>
        <begin position="617"/>
        <end position="706"/>
    </location>
</feature>
<dbReference type="InterPro" id="IPR044152">
    <property type="entry name" value="YqjM-like"/>
</dbReference>
<evidence type="ECO:0000256" key="5">
    <source>
        <dbReference type="SAM" id="MobiDB-lite"/>
    </source>
</evidence>
<dbReference type="GO" id="GO:0010508">
    <property type="term" value="P:positive regulation of autophagy"/>
    <property type="evidence" value="ECO:0007669"/>
    <property type="project" value="TreeGrafter"/>
</dbReference>
<dbReference type="Pfam" id="PF00724">
    <property type="entry name" value="Oxidored_FMN"/>
    <property type="match status" value="1"/>
</dbReference>
<dbReference type="GO" id="GO:0050661">
    <property type="term" value="F:NADP binding"/>
    <property type="evidence" value="ECO:0007669"/>
    <property type="project" value="InterPro"/>
</dbReference>
<dbReference type="SUPFAM" id="SSF51395">
    <property type="entry name" value="FMN-linked oxidoreductases"/>
    <property type="match status" value="1"/>
</dbReference>
<dbReference type="OrthoDB" id="18648at2759"/>
<comment type="caution">
    <text evidence="8">The sequence shown here is derived from an EMBL/GenBank/DDBJ whole genome shotgun (WGS) entry which is preliminary data.</text>
</comment>
<evidence type="ECO:0000313" key="8">
    <source>
        <dbReference type="EMBL" id="KAF9740804.1"/>
    </source>
</evidence>
<dbReference type="InterPro" id="IPR005365">
    <property type="entry name" value="Npr3"/>
</dbReference>
<feature type="compositionally biased region" description="Polar residues" evidence="5">
    <location>
        <begin position="88"/>
        <end position="107"/>
    </location>
</feature>
<evidence type="ECO:0000313" key="9">
    <source>
        <dbReference type="Proteomes" id="UP000756921"/>
    </source>
</evidence>
<feature type="domain" description="NADH:flavin oxidoreductase/NADH oxidase N-terminal" evidence="6">
    <location>
        <begin position="927"/>
        <end position="1278"/>
    </location>
</feature>
<organism evidence="8 9">
    <name type="scientific">Paraphaeosphaeria minitans</name>
    <dbReference type="NCBI Taxonomy" id="565426"/>
    <lineage>
        <taxon>Eukaryota</taxon>
        <taxon>Fungi</taxon>
        <taxon>Dikarya</taxon>
        <taxon>Ascomycota</taxon>
        <taxon>Pezizomycotina</taxon>
        <taxon>Dothideomycetes</taxon>
        <taxon>Pleosporomycetidae</taxon>
        <taxon>Pleosporales</taxon>
        <taxon>Massarineae</taxon>
        <taxon>Didymosphaeriaceae</taxon>
        <taxon>Paraphaeosphaeria</taxon>
    </lineage>
</organism>
<dbReference type="Pfam" id="PF24064">
    <property type="entry name" value="HTH_NPRL3"/>
    <property type="match status" value="1"/>
</dbReference>
<dbReference type="Pfam" id="PF03666">
    <property type="entry name" value="NPR3"/>
    <property type="match status" value="1"/>
</dbReference>
<dbReference type="GO" id="GO:0010181">
    <property type="term" value="F:FMN binding"/>
    <property type="evidence" value="ECO:0007669"/>
    <property type="project" value="InterPro"/>
</dbReference>
<proteinExistence type="inferred from homology"/>
<dbReference type="GO" id="GO:0003959">
    <property type="term" value="F:NADPH dehydrogenase activity"/>
    <property type="evidence" value="ECO:0007669"/>
    <property type="project" value="InterPro"/>
</dbReference>
<dbReference type="CDD" id="cd02932">
    <property type="entry name" value="OYE_YqiM_FMN"/>
    <property type="match status" value="1"/>
</dbReference>
<dbReference type="InterPro" id="IPR001155">
    <property type="entry name" value="OxRdtase_FMN_N"/>
</dbReference>
<feature type="region of interest" description="Disordered" evidence="5">
    <location>
        <begin position="58"/>
        <end position="159"/>
    </location>
</feature>
<feature type="compositionally biased region" description="Acidic residues" evidence="5">
    <location>
        <begin position="73"/>
        <end position="85"/>
    </location>
</feature>
<feature type="compositionally biased region" description="Low complexity" evidence="5">
    <location>
        <begin position="58"/>
        <end position="72"/>
    </location>
</feature>
<evidence type="ECO:0000256" key="1">
    <source>
        <dbReference type="ARBA" id="ARBA00010546"/>
    </source>
</evidence>
<evidence type="ECO:0000259" key="6">
    <source>
        <dbReference type="Pfam" id="PF00724"/>
    </source>
</evidence>
<name>A0A9P6GSL5_9PLEO</name>